<dbReference type="InterPro" id="IPR006564">
    <property type="entry name" value="Znf_PMZ"/>
</dbReference>
<evidence type="ECO:0000256" key="1">
    <source>
        <dbReference type="ARBA" id="ARBA00022723"/>
    </source>
</evidence>
<gene>
    <name evidence="6" type="ORF">PIB30_035687</name>
</gene>
<comment type="caution">
    <text evidence="6">The sequence shown here is derived from an EMBL/GenBank/DDBJ whole genome shotgun (WGS) entry which is preliminary data.</text>
</comment>
<dbReference type="EMBL" id="JASCZI010121000">
    <property type="protein sequence ID" value="MED6158758.1"/>
    <property type="molecule type" value="Genomic_DNA"/>
</dbReference>
<evidence type="ECO:0000256" key="3">
    <source>
        <dbReference type="ARBA" id="ARBA00022833"/>
    </source>
</evidence>
<dbReference type="Proteomes" id="UP001341840">
    <property type="component" value="Unassembled WGS sequence"/>
</dbReference>
<evidence type="ECO:0000313" key="6">
    <source>
        <dbReference type="EMBL" id="MED6158758.1"/>
    </source>
</evidence>
<evidence type="ECO:0000256" key="4">
    <source>
        <dbReference type="PROSITE-ProRule" id="PRU00325"/>
    </source>
</evidence>
<keyword evidence="3" id="KW-0862">Zinc</keyword>
<dbReference type="PROSITE" id="PS50966">
    <property type="entry name" value="ZF_SWIM"/>
    <property type="match status" value="1"/>
</dbReference>
<evidence type="ECO:0000313" key="7">
    <source>
        <dbReference type="Proteomes" id="UP001341840"/>
    </source>
</evidence>
<keyword evidence="2 4" id="KW-0863">Zinc-finger</keyword>
<organism evidence="6 7">
    <name type="scientific">Stylosanthes scabra</name>
    <dbReference type="NCBI Taxonomy" id="79078"/>
    <lineage>
        <taxon>Eukaryota</taxon>
        <taxon>Viridiplantae</taxon>
        <taxon>Streptophyta</taxon>
        <taxon>Embryophyta</taxon>
        <taxon>Tracheophyta</taxon>
        <taxon>Spermatophyta</taxon>
        <taxon>Magnoliopsida</taxon>
        <taxon>eudicotyledons</taxon>
        <taxon>Gunneridae</taxon>
        <taxon>Pentapetalae</taxon>
        <taxon>rosids</taxon>
        <taxon>fabids</taxon>
        <taxon>Fabales</taxon>
        <taxon>Fabaceae</taxon>
        <taxon>Papilionoideae</taxon>
        <taxon>50 kb inversion clade</taxon>
        <taxon>dalbergioids sensu lato</taxon>
        <taxon>Dalbergieae</taxon>
        <taxon>Pterocarpus clade</taxon>
        <taxon>Stylosanthes</taxon>
    </lineage>
</organism>
<feature type="domain" description="SWIM-type" evidence="5">
    <location>
        <begin position="24"/>
        <end position="56"/>
    </location>
</feature>
<protein>
    <recommendedName>
        <fullName evidence="5">SWIM-type domain-containing protein</fullName>
    </recommendedName>
</protein>
<evidence type="ECO:0000259" key="5">
    <source>
        <dbReference type="PROSITE" id="PS50966"/>
    </source>
</evidence>
<proteinExistence type="predicted"/>
<keyword evidence="1" id="KW-0479">Metal-binding</keyword>
<dbReference type="SMART" id="SM00575">
    <property type="entry name" value="ZnF_PMZ"/>
    <property type="match status" value="1"/>
</dbReference>
<accession>A0ABU6UFX9</accession>
<evidence type="ECO:0000256" key="2">
    <source>
        <dbReference type="ARBA" id="ARBA00022771"/>
    </source>
</evidence>
<sequence length="118" mass="13764">MAVNQFDRHNEVFEVVEMPSGRTLAVDLSWRVCDCSQFQVDRLPCRHVFACCANQSLDWHVYVHDVWKMSELHKVYKYEFAPMGIPSTLACVCWGQNDPKSILEVYRKRSSEINPLPE</sequence>
<dbReference type="InterPro" id="IPR007527">
    <property type="entry name" value="Znf_SWIM"/>
</dbReference>
<name>A0ABU6UFX9_9FABA</name>
<keyword evidence="7" id="KW-1185">Reference proteome</keyword>
<reference evidence="6 7" key="1">
    <citation type="journal article" date="2023" name="Plants (Basel)">
        <title>Bridging the Gap: Combining Genomics and Transcriptomics Approaches to Understand Stylosanthes scabra, an Orphan Legume from the Brazilian Caatinga.</title>
        <authorList>
            <person name="Ferreira-Neto J.R.C."/>
            <person name="da Silva M.D."/>
            <person name="Binneck E."/>
            <person name="de Melo N.F."/>
            <person name="da Silva R.H."/>
            <person name="de Melo A.L.T.M."/>
            <person name="Pandolfi V."/>
            <person name="Bustamante F.O."/>
            <person name="Brasileiro-Vidal A.C."/>
            <person name="Benko-Iseppon A.M."/>
        </authorList>
    </citation>
    <scope>NUCLEOTIDE SEQUENCE [LARGE SCALE GENOMIC DNA]</scope>
    <source>
        <tissue evidence="6">Leaves</tissue>
    </source>
</reference>